<dbReference type="PANTHER" id="PTHR33337">
    <property type="entry name" value="GFA DOMAIN-CONTAINING PROTEIN"/>
    <property type="match status" value="1"/>
</dbReference>
<dbReference type="InterPro" id="IPR011057">
    <property type="entry name" value="Mss4-like_sf"/>
</dbReference>
<dbReference type="SUPFAM" id="SSF51316">
    <property type="entry name" value="Mss4-like"/>
    <property type="match status" value="1"/>
</dbReference>
<dbReference type="AlphaFoldDB" id="A0A1Y5SNM7"/>
<reference evidence="6 7" key="1">
    <citation type="submission" date="2017-03" db="EMBL/GenBank/DDBJ databases">
        <authorList>
            <person name="Afonso C.L."/>
            <person name="Miller P.J."/>
            <person name="Scott M.A."/>
            <person name="Spackman E."/>
            <person name="Goraichik I."/>
            <person name="Dimitrov K.M."/>
            <person name="Suarez D.L."/>
            <person name="Swayne D.E."/>
        </authorList>
    </citation>
    <scope>NUCLEOTIDE SEQUENCE [LARGE SCALE GENOMIC DNA]</scope>
    <source>
        <strain evidence="6 7">CECT 8397</strain>
    </source>
</reference>
<dbReference type="Pfam" id="PF04828">
    <property type="entry name" value="GFA"/>
    <property type="match status" value="1"/>
</dbReference>
<evidence type="ECO:0000256" key="3">
    <source>
        <dbReference type="ARBA" id="ARBA00022833"/>
    </source>
</evidence>
<evidence type="ECO:0000256" key="2">
    <source>
        <dbReference type="ARBA" id="ARBA00022723"/>
    </source>
</evidence>
<feature type="domain" description="CENP-V/GFA" evidence="5">
    <location>
        <begin position="6"/>
        <end position="117"/>
    </location>
</feature>
<dbReference type="Gene3D" id="3.90.1590.10">
    <property type="entry name" value="glutathione-dependent formaldehyde- activating enzyme (gfa)"/>
    <property type="match status" value="1"/>
</dbReference>
<evidence type="ECO:0000259" key="5">
    <source>
        <dbReference type="PROSITE" id="PS51891"/>
    </source>
</evidence>
<comment type="similarity">
    <text evidence="1">Belongs to the Gfa family.</text>
</comment>
<sequence>MTDHWQTGGCLCGAVRYTLYTPPKWTALCHCDSCRRAASAPVVAWMGFAPDAVDWSGERQFYKSSPHANRGFCPTCGSQMSFESDRWPGEIHLYGVSLDTPEAYVPQLHCYTDEHLDWLRLSDDLPRFAQSADSEPAGPPSDRP</sequence>
<organism evidence="6 7">
    <name type="scientific">Pseudooctadecabacter jejudonensis</name>
    <dbReference type="NCBI Taxonomy" id="1391910"/>
    <lineage>
        <taxon>Bacteria</taxon>
        <taxon>Pseudomonadati</taxon>
        <taxon>Pseudomonadota</taxon>
        <taxon>Alphaproteobacteria</taxon>
        <taxon>Rhodobacterales</taxon>
        <taxon>Paracoccaceae</taxon>
        <taxon>Pseudooctadecabacter</taxon>
    </lineage>
</organism>
<dbReference type="Proteomes" id="UP000193623">
    <property type="component" value="Unassembled WGS sequence"/>
</dbReference>
<dbReference type="GO" id="GO:0046872">
    <property type="term" value="F:metal ion binding"/>
    <property type="evidence" value="ECO:0007669"/>
    <property type="project" value="UniProtKB-KW"/>
</dbReference>
<evidence type="ECO:0000313" key="6">
    <source>
        <dbReference type="EMBL" id="SLN44496.1"/>
    </source>
</evidence>
<protein>
    <submittedName>
        <fullName evidence="6">Glutathione-dependent formaldehyde-activating enzyme</fullName>
    </submittedName>
</protein>
<keyword evidence="2" id="KW-0479">Metal-binding</keyword>
<dbReference type="InterPro" id="IPR006913">
    <property type="entry name" value="CENP-V/GFA"/>
</dbReference>
<keyword evidence="4" id="KW-0456">Lyase</keyword>
<proteinExistence type="inferred from homology"/>
<evidence type="ECO:0000256" key="1">
    <source>
        <dbReference type="ARBA" id="ARBA00005495"/>
    </source>
</evidence>
<dbReference type="RefSeq" id="WP_159453134.1">
    <property type="nucleotide sequence ID" value="NZ_FWFT01000003.1"/>
</dbReference>
<dbReference type="GO" id="GO:0016846">
    <property type="term" value="F:carbon-sulfur lyase activity"/>
    <property type="evidence" value="ECO:0007669"/>
    <property type="project" value="InterPro"/>
</dbReference>
<gene>
    <name evidence="6" type="ORF">PSJ8397_02307</name>
</gene>
<dbReference type="PANTHER" id="PTHR33337:SF40">
    <property type="entry name" value="CENP-V_GFA DOMAIN-CONTAINING PROTEIN-RELATED"/>
    <property type="match status" value="1"/>
</dbReference>
<dbReference type="EMBL" id="FWFT01000003">
    <property type="protein sequence ID" value="SLN44496.1"/>
    <property type="molecule type" value="Genomic_DNA"/>
</dbReference>
<dbReference type="OrthoDB" id="9807246at2"/>
<name>A0A1Y5SNM7_9RHOB</name>
<evidence type="ECO:0000256" key="4">
    <source>
        <dbReference type="ARBA" id="ARBA00023239"/>
    </source>
</evidence>
<accession>A0A1Y5SNM7</accession>
<evidence type="ECO:0000313" key="7">
    <source>
        <dbReference type="Proteomes" id="UP000193623"/>
    </source>
</evidence>
<keyword evidence="7" id="KW-1185">Reference proteome</keyword>
<dbReference type="PROSITE" id="PS51891">
    <property type="entry name" value="CENP_V_GFA"/>
    <property type="match status" value="1"/>
</dbReference>
<keyword evidence="3" id="KW-0862">Zinc</keyword>